<proteinExistence type="predicted"/>
<accession>A0A397IQW5</accession>
<dbReference type="EMBL" id="PQFF01000174">
    <property type="protein sequence ID" value="RHZ77192.1"/>
    <property type="molecule type" value="Genomic_DNA"/>
</dbReference>
<keyword evidence="1" id="KW-0472">Membrane</keyword>
<protein>
    <submittedName>
        <fullName evidence="2">Uncharacterized protein</fullName>
    </submittedName>
</protein>
<sequence length="134" mass="15116">MIIQRIKSRNTHAKIVIISRSSEHVKSISSILSFPEKLVLFDVTSEIISGTTLTSISGKVFSPTSVSVNSEIEFALYTLIYLILSTPIFSNNLYIFTAFRVFPLMVIHVVKTIELSQTQLKLRKIGVESRDLLR</sequence>
<dbReference type="AlphaFoldDB" id="A0A397IQW5"/>
<keyword evidence="1" id="KW-1133">Transmembrane helix</keyword>
<name>A0A397IQW5_9GLOM</name>
<evidence type="ECO:0000256" key="1">
    <source>
        <dbReference type="SAM" id="Phobius"/>
    </source>
</evidence>
<gene>
    <name evidence="2" type="ORF">Glove_184g75</name>
</gene>
<evidence type="ECO:0000313" key="3">
    <source>
        <dbReference type="Proteomes" id="UP000266861"/>
    </source>
</evidence>
<keyword evidence="3" id="KW-1185">Reference proteome</keyword>
<comment type="caution">
    <text evidence="2">The sequence shown here is derived from an EMBL/GenBank/DDBJ whole genome shotgun (WGS) entry which is preliminary data.</text>
</comment>
<evidence type="ECO:0000313" key="2">
    <source>
        <dbReference type="EMBL" id="RHZ77192.1"/>
    </source>
</evidence>
<feature type="transmembrane region" description="Helical" evidence="1">
    <location>
        <begin position="74"/>
        <end position="96"/>
    </location>
</feature>
<reference evidence="2 3" key="1">
    <citation type="submission" date="2018-08" db="EMBL/GenBank/DDBJ databases">
        <title>Genome and evolution of the arbuscular mycorrhizal fungus Diversispora epigaea (formerly Glomus versiforme) and its bacterial endosymbionts.</title>
        <authorList>
            <person name="Sun X."/>
            <person name="Fei Z."/>
            <person name="Harrison M."/>
        </authorList>
    </citation>
    <scope>NUCLEOTIDE SEQUENCE [LARGE SCALE GENOMIC DNA]</scope>
    <source>
        <strain evidence="2 3">IT104</strain>
    </source>
</reference>
<dbReference type="Proteomes" id="UP000266861">
    <property type="component" value="Unassembled WGS sequence"/>
</dbReference>
<organism evidence="2 3">
    <name type="scientific">Diversispora epigaea</name>
    <dbReference type="NCBI Taxonomy" id="1348612"/>
    <lineage>
        <taxon>Eukaryota</taxon>
        <taxon>Fungi</taxon>
        <taxon>Fungi incertae sedis</taxon>
        <taxon>Mucoromycota</taxon>
        <taxon>Glomeromycotina</taxon>
        <taxon>Glomeromycetes</taxon>
        <taxon>Diversisporales</taxon>
        <taxon>Diversisporaceae</taxon>
        <taxon>Diversispora</taxon>
    </lineage>
</organism>
<keyword evidence="1" id="KW-0812">Transmembrane</keyword>